<dbReference type="InterPro" id="IPR023614">
    <property type="entry name" value="Porin_dom_sf"/>
</dbReference>
<evidence type="ECO:0000256" key="10">
    <source>
        <dbReference type="ARBA" id="ARBA00023136"/>
    </source>
</evidence>
<evidence type="ECO:0000256" key="5">
    <source>
        <dbReference type="ARBA" id="ARBA00022692"/>
    </source>
</evidence>
<keyword evidence="4" id="KW-1134">Transmembrane beta strand</keyword>
<dbReference type="AlphaFoldDB" id="A0A9P0G139"/>
<dbReference type="GO" id="GO:0008308">
    <property type="term" value="F:voltage-gated monoatomic anion channel activity"/>
    <property type="evidence" value="ECO:0007669"/>
    <property type="project" value="InterPro"/>
</dbReference>
<comment type="similarity">
    <text evidence="2">Belongs to the eukaryotic mitochondrial porin family.</text>
</comment>
<dbReference type="PRINTS" id="PR00185">
    <property type="entry name" value="EUKARYTPORIN"/>
</dbReference>
<dbReference type="InterPro" id="IPR001925">
    <property type="entry name" value="Porin_Euk"/>
</dbReference>
<evidence type="ECO:0000256" key="7">
    <source>
        <dbReference type="ARBA" id="ARBA00023065"/>
    </source>
</evidence>
<keyword evidence="9" id="KW-0496">Mitochondrion</keyword>
<accession>A0A9P0G139</accession>
<dbReference type="Proteomes" id="UP001152759">
    <property type="component" value="Chromosome 6"/>
</dbReference>
<proteinExistence type="inferred from homology"/>
<sequence length="290" mass="31953">MDMPYLLIKMGPPLYGDLGKQARDIFSKGYHFDLIKLDIKTKTPTGVEFATGGTSQIESGKVFGTIESKYKFKDYGLLFSEKWNTNNVLSTELSLTDFFPGTKISADCSFAPQTSEKSARVKSQFVNQLVAINAEAEFKAPLPLVSLAAVLGHKGWLCGYHLKFDTKSNKLKSNKLSLGYSAKDFHVQSQINDGKEFGSSIYQKVSPKLEIGVDLAWFTENNDTKLGIGLKYNLENNAALKAKVDNQSRIGLGYSQTISPGVTIYLSTQLDGQNFNQGGHKLGFALDFDL</sequence>
<keyword evidence="7" id="KW-0406">Ion transport</keyword>
<protein>
    <recommendedName>
        <fullName evidence="13">Voltage-dependent anion-selective channel</fullName>
    </recommendedName>
</protein>
<dbReference type="GO" id="GO:0046930">
    <property type="term" value="C:pore complex"/>
    <property type="evidence" value="ECO:0007669"/>
    <property type="project" value="UniProtKB-KW"/>
</dbReference>
<keyword evidence="8" id="KW-0626">Porin</keyword>
<evidence type="ECO:0000313" key="11">
    <source>
        <dbReference type="EMBL" id="CAH0774487.1"/>
    </source>
</evidence>
<dbReference type="Pfam" id="PF01459">
    <property type="entry name" value="Porin_3"/>
    <property type="match status" value="1"/>
</dbReference>
<keyword evidence="6" id="KW-1000">Mitochondrion outer membrane</keyword>
<evidence type="ECO:0000256" key="4">
    <source>
        <dbReference type="ARBA" id="ARBA00022452"/>
    </source>
</evidence>
<name>A0A9P0G139_BEMTA</name>
<evidence type="ECO:0000313" key="12">
    <source>
        <dbReference type="Proteomes" id="UP001152759"/>
    </source>
</evidence>
<reference evidence="11" key="1">
    <citation type="submission" date="2021-12" db="EMBL/GenBank/DDBJ databases">
        <authorList>
            <person name="King R."/>
        </authorList>
    </citation>
    <scope>NUCLEOTIDE SEQUENCE</scope>
</reference>
<dbReference type="InterPro" id="IPR027246">
    <property type="entry name" value="Porin_Euk/Tom40"/>
</dbReference>
<dbReference type="GO" id="GO:0015288">
    <property type="term" value="F:porin activity"/>
    <property type="evidence" value="ECO:0007669"/>
    <property type="project" value="UniProtKB-KW"/>
</dbReference>
<keyword evidence="12" id="KW-1185">Reference proteome</keyword>
<organism evidence="11 12">
    <name type="scientific">Bemisia tabaci</name>
    <name type="common">Sweetpotato whitefly</name>
    <name type="synonym">Aleurodes tabaci</name>
    <dbReference type="NCBI Taxonomy" id="7038"/>
    <lineage>
        <taxon>Eukaryota</taxon>
        <taxon>Metazoa</taxon>
        <taxon>Ecdysozoa</taxon>
        <taxon>Arthropoda</taxon>
        <taxon>Hexapoda</taxon>
        <taxon>Insecta</taxon>
        <taxon>Pterygota</taxon>
        <taxon>Neoptera</taxon>
        <taxon>Paraneoptera</taxon>
        <taxon>Hemiptera</taxon>
        <taxon>Sternorrhyncha</taxon>
        <taxon>Aleyrodoidea</taxon>
        <taxon>Aleyrodidae</taxon>
        <taxon>Aleyrodinae</taxon>
        <taxon>Bemisia</taxon>
    </lineage>
</organism>
<keyword evidence="10" id="KW-0472">Membrane</keyword>
<keyword evidence="3" id="KW-0813">Transport</keyword>
<dbReference type="CDD" id="cd07306">
    <property type="entry name" value="Porin3_VDAC"/>
    <property type="match status" value="1"/>
</dbReference>
<dbReference type="PANTHER" id="PTHR11743">
    <property type="entry name" value="VOLTAGE-DEPENDENT ANION-SELECTIVE CHANNEL"/>
    <property type="match status" value="1"/>
</dbReference>
<dbReference type="GO" id="GO:0005741">
    <property type="term" value="C:mitochondrial outer membrane"/>
    <property type="evidence" value="ECO:0007669"/>
    <property type="project" value="UniProtKB-SubCell"/>
</dbReference>
<evidence type="ECO:0000256" key="6">
    <source>
        <dbReference type="ARBA" id="ARBA00022787"/>
    </source>
</evidence>
<dbReference type="Gene3D" id="2.40.160.10">
    <property type="entry name" value="Porin"/>
    <property type="match status" value="1"/>
</dbReference>
<dbReference type="EMBL" id="OU963867">
    <property type="protein sequence ID" value="CAH0774487.1"/>
    <property type="molecule type" value="Genomic_DNA"/>
</dbReference>
<evidence type="ECO:0000256" key="3">
    <source>
        <dbReference type="ARBA" id="ARBA00022448"/>
    </source>
</evidence>
<evidence type="ECO:0000256" key="9">
    <source>
        <dbReference type="ARBA" id="ARBA00023128"/>
    </source>
</evidence>
<gene>
    <name evidence="11" type="ORF">BEMITA_LOCUS10829</name>
</gene>
<evidence type="ECO:0000256" key="2">
    <source>
        <dbReference type="ARBA" id="ARBA00007780"/>
    </source>
</evidence>
<evidence type="ECO:0000256" key="1">
    <source>
        <dbReference type="ARBA" id="ARBA00004294"/>
    </source>
</evidence>
<dbReference type="FunFam" id="2.40.160.10:FF:000001">
    <property type="entry name" value="Voltage-dependent anion-selective channel protein 2"/>
    <property type="match status" value="1"/>
</dbReference>
<comment type="subcellular location">
    <subcellularLocation>
        <location evidence="1">Mitochondrion outer membrane</location>
    </subcellularLocation>
</comment>
<keyword evidence="5" id="KW-0812">Transmembrane</keyword>
<evidence type="ECO:0008006" key="13">
    <source>
        <dbReference type="Google" id="ProtNLM"/>
    </source>
</evidence>
<dbReference type="PANTHER" id="PTHR11743:SF70">
    <property type="entry name" value="GH26960P-RELATED"/>
    <property type="match status" value="1"/>
</dbReference>
<evidence type="ECO:0000256" key="8">
    <source>
        <dbReference type="ARBA" id="ARBA00023114"/>
    </source>
</evidence>